<name>A0A8H6NHQ6_9PEZI</name>
<sequence>MICLFASDPVLDGNVTSSPQVANRDSHKTGKGVRDATISRRHRRKITAEVWCRARHAHSLSRFAGKASSPGCRPTIVGVPYVRLRPSLRGAYCSACAQRIVPRPLVVTTHHRPRRWCTQHRREGAEKAARRVGEVFRCGEPGTASRHARLPTDH</sequence>
<dbReference type="EMBL" id="WIGO01000060">
    <property type="protein sequence ID" value="KAF6833283.1"/>
    <property type="molecule type" value="Genomic_DNA"/>
</dbReference>
<proteinExistence type="predicted"/>
<keyword evidence="2" id="KW-1185">Reference proteome</keyword>
<comment type="caution">
    <text evidence="1">The sequence shown here is derived from an EMBL/GenBank/DDBJ whole genome shotgun (WGS) entry which is preliminary data.</text>
</comment>
<gene>
    <name evidence="1" type="ORF">CPLU01_05634</name>
</gene>
<evidence type="ECO:0000313" key="1">
    <source>
        <dbReference type="EMBL" id="KAF6833283.1"/>
    </source>
</evidence>
<evidence type="ECO:0000313" key="2">
    <source>
        <dbReference type="Proteomes" id="UP000654918"/>
    </source>
</evidence>
<accession>A0A8H6NHQ6</accession>
<organism evidence="1 2">
    <name type="scientific">Colletotrichum plurivorum</name>
    <dbReference type="NCBI Taxonomy" id="2175906"/>
    <lineage>
        <taxon>Eukaryota</taxon>
        <taxon>Fungi</taxon>
        <taxon>Dikarya</taxon>
        <taxon>Ascomycota</taxon>
        <taxon>Pezizomycotina</taxon>
        <taxon>Sordariomycetes</taxon>
        <taxon>Hypocreomycetidae</taxon>
        <taxon>Glomerellales</taxon>
        <taxon>Glomerellaceae</taxon>
        <taxon>Colletotrichum</taxon>
        <taxon>Colletotrichum orchidearum species complex</taxon>
    </lineage>
</organism>
<protein>
    <submittedName>
        <fullName evidence="1">Uncharacterized protein</fullName>
    </submittedName>
</protein>
<reference evidence="1" key="1">
    <citation type="journal article" date="2020" name="Phytopathology">
        <title>Genome Sequence Resources of Colletotrichum truncatum, C. plurivorum, C. musicola, and C. sojae: Four Species Pathogenic to Soybean (Glycine max).</title>
        <authorList>
            <person name="Rogerio F."/>
            <person name="Boufleur T.R."/>
            <person name="Ciampi-Guillardi M."/>
            <person name="Sukno S.A."/>
            <person name="Thon M.R."/>
            <person name="Massola Junior N.S."/>
            <person name="Baroncelli R."/>
        </authorList>
    </citation>
    <scope>NUCLEOTIDE SEQUENCE</scope>
    <source>
        <strain evidence="1">LFN00145</strain>
    </source>
</reference>
<dbReference type="Proteomes" id="UP000654918">
    <property type="component" value="Unassembled WGS sequence"/>
</dbReference>
<dbReference type="AlphaFoldDB" id="A0A8H6NHQ6"/>